<evidence type="ECO:0000256" key="2">
    <source>
        <dbReference type="ARBA" id="ARBA00023242"/>
    </source>
</evidence>
<feature type="region of interest" description="Disordered" evidence="3">
    <location>
        <begin position="481"/>
        <end position="504"/>
    </location>
</feature>
<feature type="compositionally biased region" description="Acidic residues" evidence="3">
    <location>
        <begin position="374"/>
        <end position="389"/>
    </location>
</feature>
<dbReference type="InterPro" id="IPR000156">
    <property type="entry name" value="Ran_bind_dom"/>
</dbReference>
<evidence type="ECO:0000259" key="4">
    <source>
        <dbReference type="PROSITE" id="PS50196"/>
    </source>
</evidence>
<dbReference type="PANTHER" id="PTHR23138:SF142">
    <property type="entry name" value="RAN-BINDING PROTEIN 3B-RELATED"/>
    <property type="match status" value="1"/>
</dbReference>
<feature type="region of interest" description="Disordered" evidence="3">
    <location>
        <begin position="1"/>
        <end position="419"/>
    </location>
</feature>
<dbReference type="SUPFAM" id="SSF50729">
    <property type="entry name" value="PH domain-like"/>
    <property type="match status" value="1"/>
</dbReference>
<evidence type="ECO:0000313" key="5">
    <source>
        <dbReference type="EMBL" id="KAF2731677.1"/>
    </source>
</evidence>
<feature type="compositionally biased region" description="Polar residues" evidence="3">
    <location>
        <begin position="203"/>
        <end position="247"/>
    </location>
</feature>
<proteinExistence type="predicted"/>
<evidence type="ECO:0000256" key="1">
    <source>
        <dbReference type="ARBA" id="ARBA00004123"/>
    </source>
</evidence>
<feature type="compositionally biased region" description="Basic and acidic residues" evidence="3">
    <location>
        <begin position="187"/>
        <end position="201"/>
    </location>
</feature>
<keyword evidence="2" id="KW-0539">Nucleus</keyword>
<dbReference type="InterPro" id="IPR011993">
    <property type="entry name" value="PH-like_dom_sf"/>
</dbReference>
<dbReference type="PANTHER" id="PTHR23138">
    <property type="entry name" value="RAN BINDING PROTEIN"/>
    <property type="match status" value="1"/>
</dbReference>
<dbReference type="Proteomes" id="UP000799444">
    <property type="component" value="Unassembled WGS sequence"/>
</dbReference>
<feature type="compositionally biased region" description="Low complexity" evidence="3">
    <location>
        <begin position="285"/>
        <end position="309"/>
    </location>
</feature>
<feature type="compositionally biased region" description="Basic and acidic residues" evidence="3">
    <location>
        <begin position="390"/>
        <end position="419"/>
    </location>
</feature>
<evidence type="ECO:0000256" key="3">
    <source>
        <dbReference type="SAM" id="MobiDB-lite"/>
    </source>
</evidence>
<evidence type="ECO:0000313" key="6">
    <source>
        <dbReference type="Proteomes" id="UP000799444"/>
    </source>
</evidence>
<reference evidence="5" key="1">
    <citation type="journal article" date="2020" name="Stud. Mycol.">
        <title>101 Dothideomycetes genomes: a test case for predicting lifestyles and emergence of pathogens.</title>
        <authorList>
            <person name="Haridas S."/>
            <person name="Albert R."/>
            <person name="Binder M."/>
            <person name="Bloem J."/>
            <person name="Labutti K."/>
            <person name="Salamov A."/>
            <person name="Andreopoulos B."/>
            <person name="Baker S."/>
            <person name="Barry K."/>
            <person name="Bills G."/>
            <person name="Bluhm B."/>
            <person name="Cannon C."/>
            <person name="Castanera R."/>
            <person name="Culley D."/>
            <person name="Daum C."/>
            <person name="Ezra D."/>
            <person name="Gonzalez J."/>
            <person name="Henrissat B."/>
            <person name="Kuo A."/>
            <person name="Liang C."/>
            <person name="Lipzen A."/>
            <person name="Lutzoni F."/>
            <person name="Magnuson J."/>
            <person name="Mondo S."/>
            <person name="Nolan M."/>
            <person name="Ohm R."/>
            <person name="Pangilinan J."/>
            <person name="Park H.-J."/>
            <person name="Ramirez L."/>
            <person name="Alfaro M."/>
            <person name="Sun H."/>
            <person name="Tritt A."/>
            <person name="Yoshinaga Y."/>
            <person name="Zwiers L.-H."/>
            <person name="Turgeon B."/>
            <person name="Goodwin S."/>
            <person name="Spatafora J."/>
            <person name="Crous P."/>
            <person name="Grigoriev I."/>
        </authorList>
    </citation>
    <scope>NUCLEOTIDE SEQUENCE</scope>
    <source>
        <strain evidence="5">CBS 125425</strain>
    </source>
</reference>
<dbReference type="EMBL" id="ML996191">
    <property type="protein sequence ID" value="KAF2731677.1"/>
    <property type="molecule type" value="Genomic_DNA"/>
</dbReference>
<dbReference type="GO" id="GO:0005634">
    <property type="term" value="C:nucleus"/>
    <property type="evidence" value="ECO:0007669"/>
    <property type="project" value="UniProtKB-SubCell"/>
</dbReference>
<dbReference type="OrthoDB" id="185618at2759"/>
<dbReference type="InterPro" id="IPR045255">
    <property type="entry name" value="RanBP1-like"/>
</dbReference>
<protein>
    <recommendedName>
        <fullName evidence="4">RanBD1 domain-containing protein</fullName>
    </recommendedName>
</protein>
<comment type="subcellular location">
    <subcellularLocation>
        <location evidence="1">Nucleus</location>
    </subcellularLocation>
</comment>
<keyword evidence="6" id="KW-1185">Reference proteome</keyword>
<feature type="compositionally biased region" description="Basic and acidic residues" evidence="3">
    <location>
        <begin position="14"/>
        <end position="35"/>
    </location>
</feature>
<dbReference type="Pfam" id="PF00638">
    <property type="entry name" value="Ran_BP1"/>
    <property type="match status" value="1"/>
</dbReference>
<feature type="compositionally biased region" description="Polar residues" evidence="3">
    <location>
        <begin position="36"/>
        <end position="53"/>
    </location>
</feature>
<name>A0A9P4QV78_9PLEO</name>
<gene>
    <name evidence="5" type="ORF">EJ04DRAFT_566684</name>
</gene>
<feature type="compositionally biased region" description="Polar residues" evidence="3">
    <location>
        <begin position="1"/>
        <end position="13"/>
    </location>
</feature>
<comment type="caution">
    <text evidence="5">The sequence shown here is derived from an EMBL/GenBank/DDBJ whole genome shotgun (WGS) entry which is preliminary data.</text>
</comment>
<dbReference type="SMART" id="SM00160">
    <property type="entry name" value="RanBD"/>
    <property type="match status" value="1"/>
</dbReference>
<feature type="domain" description="RanBD1" evidence="4">
    <location>
        <begin position="392"/>
        <end position="535"/>
    </location>
</feature>
<sequence>MATTKESIPTSPTRSDKSSESEGKPVREKLQETRLDAQSSSDPTNGDQITNGITGAATALRDPSVSGSDSDRGRLRRKRSRENFEEPEDGASRDEQSGRHVRKKSSFSKAVADDGDHAMVSVEESSGDHDEASKGPSTPENGVPEDGAMAVTSPTNKRSRDQVDIGEVVALENSSTPAVEGEPTAKVGEEPHAKRQRDKNIGEQATDTSVDSKKSSGFANTSAASPFTTLSGTESSTPDPVPQTSAENFKASGFSSFAQASSSPFGGLGSKNTSSPFASTAGSKLASFASPATTSATTSSGFGSLGSTSKPSAFGGSSLAPPGGKSLFGGSLASGFGSLGPTKTGLSTFASSSSKSITGLSEKPAKPFGAPEEAGSDEDDGSDSDDSADDEQKDRRVSEPERRFQVQERETGEEGEDTRWSGRAKLYTLDKDKKQWKEAGVGPFKLNVTKDSPMKARFLLRADGTQRLVLNAPVTKTLRFGDEKGARPSGGQIRFNSPAANPTEEHKLDLHTLKMKTEKAQELYDLIIELQASSL</sequence>
<accession>A0A9P4QV78</accession>
<feature type="compositionally biased region" description="Low complexity" evidence="3">
    <location>
        <begin position="323"/>
        <end position="340"/>
    </location>
</feature>
<feature type="compositionally biased region" description="Low complexity" evidence="3">
    <location>
        <begin position="251"/>
        <end position="265"/>
    </location>
</feature>
<dbReference type="Gene3D" id="2.30.29.30">
    <property type="entry name" value="Pleckstrin-homology domain (PH domain)/Phosphotyrosine-binding domain (PTB)"/>
    <property type="match status" value="1"/>
</dbReference>
<dbReference type="AlphaFoldDB" id="A0A9P4QV78"/>
<organism evidence="5 6">
    <name type="scientific">Polyplosphaeria fusca</name>
    <dbReference type="NCBI Taxonomy" id="682080"/>
    <lineage>
        <taxon>Eukaryota</taxon>
        <taxon>Fungi</taxon>
        <taxon>Dikarya</taxon>
        <taxon>Ascomycota</taxon>
        <taxon>Pezizomycotina</taxon>
        <taxon>Dothideomycetes</taxon>
        <taxon>Pleosporomycetidae</taxon>
        <taxon>Pleosporales</taxon>
        <taxon>Tetraplosphaeriaceae</taxon>
        <taxon>Polyplosphaeria</taxon>
    </lineage>
</organism>
<dbReference type="PROSITE" id="PS50196">
    <property type="entry name" value="RANBD1"/>
    <property type="match status" value="1"/>
</dbReference>
<feature type="compositionally biased region" description="Polar residues" evidence="3">
    <location>
        <begin position="270"/>
        <end position="282"/>
    </location>
</feature>